<evidence type="ECO:0000256" key="14">
    <source>
        <dbReference type="ARBA" id="ARBA00038965"/>
    </source>
</evidence>
<keyword evidence="9" id="KW-1133">Transmembrane helix</keyword>
<comment type="caution">
    <text evidence="18">The sequence shown here is derived from an EMBL/GenBank/DDBJ whole genome shotgun (WGS) entry which is preliminary data.</text>
</comment>
<dbReference type="InterPro" id="IPR050477">
    <property type="entry name" value="GrpII_AminoAcid_Decarb"/>
</dbReference>
<keyword evidence="19" id="KW-1185">Reference proteome</keyword>
<dbReference type="GO" id="GO:0019752">
    <property type="term" value="P:carboxylic acid metabolic process"/>
    <property type="evidence" value="ECO:0007669"/>
    <property type="project" value="InterPro"/>
</dbReference>
<keyword evidence="8" id="KW-0746">Sphingolipid metabolism</keyword>
<evidence type="ECO:0000256" key="10">
    <source>
        <dbReference type="ARBA" id="ARBA00023098"/>
    </source>
</evidence>
<evidence type="ECO:0000256" key="1">
    <source>
        <dbReference type="ARBA" id="ARBA00001933"/>
    </source>
</evidence>
<evidence type="ECO:0000256" key="17">
    <source>
        <dbReference type="RuleBase" id="RU000382"/>
    </source>
</evidence>
<evidence type="ECO:0000256" key="12">
    <source>
        <dbReference type="ARBA" id="ARBA00023239"/>
    </source>
</evidence>
<evidence type="ECO:0000256" key="6">
    <source>
        <dbReference type="ARBA" id="ARBA00022824"/>
    </source>
</evidence>
<evidence type="ECO:0000256" key="13">
    <source>
        <dbReference type="ARBA" id="ARBA00038302"/>
    </source>
</evidence>
<evidence type="ECO:0000256" key="7">
    <source>
        <dbReference type="ARBA" id="ARBA00022898"/>
    </source>
</evidence>
<dbReference type="EMBL" id="JAPWDV010000002">
    <property type="protein sequence ID" value="KAJ6220067.1"/>
    <property type="molecule type" value="Genomic_DNA"/>
</dbReference>
<dbReference type="InterPro" id="IPR002129">
    <property type="entry name" value="PyrdxlP-dep_de-COase"/>
</dbReference>
<dbReference type="AlphaFoldDB" id="A0A9Q0M987"/>
<dbReference type="SUPFAM" id="SSF53383">
    <property type="entry name" value="PLP-dependent transferases"/>
    <property type="match status" value="1"/>
</dbReference>
<proteinExistence type="inferred from homology"/>
<gene>
    <name evidence="18" type="ORF">RDWZM_005879</name>
</gene>
<reference evidence="18" key="1">
    <citation type="submission" date="2022-12" db="EMBL/GenBank/DDBJ databases">
        <title>Genome assemblies of Blomia tropicalis.</title>
        <authorList>
            <person name="Cui Y."/>
        </authorList>
    </citation>
    <scope>NUCLEOTIDE SEQUENCE</scope>
    <source>
        <tissue evidence="18">Adult mites</tissue>
    </source>
</reference>
<dbReference type="PANTHER" id="PTHR42735">
    <property type="match status" value="1"/>
</dbReference>
<dbReference type="EC" id="4.1.2.27" evidence="14"/>
<evidence type="ECO:0000256" key="4">
    <source>
        <dbReference type="ARBA" id="ARBA00004991"/>
    </source>
</evidence>
<dbReference type="PANTHER" id="PTHR42735:SF6">
    <property type="entry name" value="SPHINGOSINE-1-PHOSPHATE LYASE 1"/>
    <property type="match status" value="1"/>
</dbReference>
<evidence type="ECO:0000313" key="18">
    <source>
        <dbReference type="EMBL" id="KAJ6220067.1"/>
    </source>
</evidence>
<dbReference type="Pfam" id="PF00282">
    <property type="entry name" value="Pyridoxal_deC"/>
    <property type="match status" value="1"/>
</dbReference>
<comment type="subcellular location">
    <subcellularLocation>
        <location evidence="2">Endoplasmic reticulum membrane</location>
        <topology evidence="2">Single-pass membrane protein</topology>
    </subcellularLocation>
</comment>
<dbReference type="InterPro" id="IPR015421">
    <property type="entry name" value="PyrdxlP-dep_Trfase_major"/>
</dbReference>
<protein>
    <recommendedName>
        <fullName evidence="14">sphinganine-1-phosphate aldolase</fullName>
        <ecNumber evidence="14">4.1.2.27</ecNumber>
    </recommendedName>
    <alternativeName>
        <fullName evidence="15">Sphingosine-1-phosphate aldolase</fullName>
    </alternativeName>
</protein>
<keyword evidence="10" id="KW-0443">Lipid metabolism</keyword>
<dbReference type="InterPro" id="IPR015422">
    <property type="entry name" value="PyrdxlP-dep_Trfase_small"/>
</dbReference>
<organism evidence="18 19">
    <name type="scientific">Blomia tropicalis</name>
    <name type="common">Mite</name>
    <dbReference type="NCBI Taxonomy" id="40697"/>
    <lineage>
        <taxon>Eukaryota</taxon>
        <taxon>Metazoa</taxon>
        <taxon>Ecdysozoa</taxon>
        <taxon>Arthropoda</taxon>
        <taxon>Chelicerata</taxon>
        <taxon>Arachnida</taxon>
        <taxon>Acari</taxon>
        <taxon>Acariformes</taxon>
        <taxon>Sarcoptiformes</taxon>
        <taxon>Astigmata</taxon>
        <taxon>Glycyphagoidea</taxon>
        <taxon>Echimyopodidae</taxon>
        <taxon>Blomia</taxon>
    </lineage>
</organism>
<comment type="pathway">
    <text evidence="3">Lipid metabolism; sphingolipid metabolism.</text>
</comment>
<dbReference type="FunFam" id="3.40.640.10:FF:000020">
    <property type="entry name" value="sphingosine-1-phosphate lyase 1"/>
    <property type="match status" value="1"/>
</dbReference>
<dbReference type="FunFam" id="3.90.1150.10:FF:000247">
    <property type="entry name" value="Sphingosine phosphate lyase, putative"/>
    <property type="match status" value="1"/>
</dbReference>
<dbReference type="GO" id="GO:0030170">
    <property type="term" value="F:pyridoxal phosphate binding"/>
    <property type="evidence" value="ECO:0007669"/>
    <property type="project" value="InterPro"/>
</dbReference>
<evidence type="ECO:0000256" key="11">
    <source>
        <dbReference type="ARBA" id="ARBA00023136"/>
    </source>
</evidence>
<accession>A0A9Q0M987</accession>
<keyword evidence="5" id="KW-0812">Transmembrane</keyword>
<evidence type="ECO:0000256" key="8">
    <source>
        <dbReference type="ARBA" id="ARBA00022919"/>
    </source>
</evidence>
<name>A0A9Q0M987_BLOTA</name>
<dbReference type="GO" id="GO:0005789">
    <property type="term" value="C:endoplasmic reticulum membrane"/>
    <property type="evidence" value="ECO:0007669"/>
    <property type="project" value="UniProtKB-SubCell"/>
</dbReference>
<sequence>MKARLFRAFIKLPIIRSIAAKELKTFDDAIVKHCRSIYKEEKFMLELQRKGLNEGDILKKLKTYQDLSNVQWRNGRVSGAVYSNLTQEISSIVQNVYNETAYTNPLHPDCFPGINKMEAEIIRMVINLFSGNDDCCGAVTSGGTESIVLAIKAYRDYAYHTKGITKPELVAPATAHAAFPKACQYFCIKFVPTPVDPVTYKADINAMRKAINRNTILIVGSACNFPHGLIDDIQAIAKLGLKYNVPVHVDSCLGGFLVPFVKEAGFSIPPVDFSVDGVTSISCDTHKYGYAPKGSSVIMYSDKEYRRHQFSVITDWPGGIYASPTIAGSRAGASIATCWATLLHYGVDGYVDATRKILKVQRYLKAEISKIDGIFIVGDPLLSVIAIGSKMFNVFRLSDMLSKKGWNLNPLQFPSAFHICLTLMHVQDGVADAFLDDLKQSVVECLKNPDTSGKGMAVMYGMSQSIPDRTMVSDLACQYLSTIYDTN</sequence>
<comment type="cofactor">
    <cofactor evidence="1 16 17">
        <name>pyridoxal 5'-phosphate</name>
        <dbReference type="ChEBI" id="CHEBI:597326"/>
    </cofactor>
</comment>
<evidence type="ECO:0000256" key="2">
    <source>
        <dbReference type="ARBA" id="ARBA00004389"/>
    </source>
</evidence>
<evidence type="ECO:0000256" key="5">
    <source>
        <dbReference type="ARBA" id="ARBA00022692"/>
    </source>
</evidence>
<dbReference type="Gene3D" id="6.10.140.2150">
    <property type="match status" value="1"/>
</dbReference>
<evidence type="ECO:0000256" key="9">
    <source>
        <dbReference type="ARBA" id="ARBA00022989"/>
    </source>
</evidence>
<keyword evidence="7 16" id="KW-0663">Pyridoxal phosphate</keyword>
<evidence type="ECO:0000256" key="15">
    <source>
        <dbReference type="ARBA" id="ARBA00042568"/>
    </source>
</evidence>
<dbReference type="Gene3D" id="3.90.1150.10">
    <property type="entry name" value="Aspartate Aminotransferase, domain 1"/>
    <property type="match status" value="1"/>
</dbReference>
<evidence type="ECO:0000313" key="19">
    <source>
        <dbReference type="Proteomes" id="UP001142055"/>
    </source>
</evidence>
<dbReference type="Proteomes" id="UP001142055">
    <property type="component" value="Chromosome 2"/>
</dbReference>
<dbReference type="OMA" id="FKDHQFT"/>
<dbReference type="Gene3D" id="3.40.640.10">
    <property type="entry name" value="Type I PLP-dependent aspartate aminotransferase-like (Major domain)"/>
    <property type="match status" value="1"/>
</dbReference>
<dbReference type="FunFam" id="6.10.140.2150:FF:000001">
    <property type="entry name" value="Sphingosine-1-phosphate lyase 1"/>
    <property type="match status" value="1"/>
</dbReference>
<dbReference type="GO" id="GO:0008117">
    <property type="term" value="F:sphinganine-1-phosphate aldolase activity"/>
    <property type="evidence" value="ECO:0007669"/>
    <property type="project" value="UniProtKB-EC"/>
</dbReference>
<dbReference type="InterPro" id="IPR015424">
    <property type="entry name" value="PyrdxlP-dep_Trfase"/>
</dbReference>
<feature type="modified residue" description="N6-(pyridoxal phosphate)lysine" evidence="16">
    <location>
        <position position="287"/>
    </location>
</feature>
<evidence type="ECO:0000256" key="16">
    <source>
        <dbReference type="PIRSR" id="PIRSR602129-50"/>
    </source>
</evidence>
<keyword evidence="12 17" id="KW-0456">Lyase</keyword>
<dbReference type="GO" id="GO:0030149">
    <property type="term" value="P:sphingolipid catabolic process"/>
    <property type="evidence" value="ECO:0007669"/>
    <property type="project" value="TreeGrafter"/>
</dbReference>
<evidence type="ECO:0000256" key="3">
    <source>
        <dbReference type="ARBA" id="ARBA00004760"/>
    </source>
</evidence>
<keyword evidence="6" id="KW-0256">Endoplasmic reticulum</keyword>
<comment type="pathway">
    <text evidence="4">Sphingolipid metabolism.</text>
</comment>
<keyword evidence="11" id="KW-0472">Membrane</keyword>
<comment type="similarity">
    <text evidence="13">Belongs to the group II decarboxylase family. Sphingosine-1-phosphate lyase subfamily.</text>
</comment>